<protein>
    <submittedName>
        <fullName evidence="1">Uncharacterized protein</fullName>
    </submittedName>
</protein>
<reference evidence="1 2" key="1">
    <citation type="submission" date="2023-03" db="EMBL/GenBank/DDBJ databases">
        <title>High recombination rates correlate with genetic variation in Cardiocondyla obscurior ants.</title>
        <authorList>
            <person name="Errbii M."/>
        </authorList>
    </citation>
    <scope>NUCLEOTIDE SEQUENCE [LARGE SCALE GENOMIC DNA]</scope>
    <source>
        <strain evidence="1">Alpha-2009</strain>
        <tissue evidence="1">Whole body</tissue>
    </source>
</reference>
<name>A0AAW2GY21_9HYME</name>
<proteinExistence type="predicted"/>
<gene>
    <name evidence="1" type="ORF">PUN28_000082</name>
</gene>
<accession>A0AAW2GY21</accession>
<sequence>MINIRVLFSFSRISFLMDELAESKIDAFVEDNEDKRKLFITQCENQVQGYCENLQRVLSDYEEKTKNCRKYYEVLKEKDEKDQQMIAQQLLRTTSLFEEIRRLQGKITVYDATAKKEISKILTEHDFFQGINWTIKNNFFSELQKLINFWRRFGLVQITIMQLLSEKNKLKAELNYLRKCINSYMTQKR</sequence>
<dbReference type="EMBL" id="JADYXP020000001">
    <property type="protein sequence ID" value="KAL0132061.1"/>
    <property type="molecule type" value="Genomic_DNA"/>
</dbReference>
<evidence type="ECO:0000313" key="2">
    <source>
        <dbReference type="Proteomes" id="UP001430953"/>
    </source>
</evidence>
<comment type="caution">
    <text evidence="1">The sequence shown here is derived from an EMBL/GenBank/DDBJ whole genome shotgun (WGS) entry which is preliminary data.</text>
</comment>
<organism evidence="1 2">
    <name type="scientific">Cardiocondyla obscurior</name>
    <dbReference type="NCBI Taxonomy" id="286306"/>
    <lineage>
        <taxon>Eukaryota</taxon>
        <taxon>Metazoa</taxon>
        <taxon>Ecdysozoa</taxon>
        <taxon>Arthropoda</taxon>
        <taxon>Hexapoda</taxon>
        <taxon>Insecta</taxon>
        <taxon>Pterygota</taxon>
        <taxon>Neoptera</taxon>
        <taxon>Endopterygota</taxon>
        <taxon>Hymenoptera</taxon>
        <taxon>Apocrita</taxon>
        <taxon>Aculeata</taxon>
        <taxon>Formicoidea</taxon>
        <taxon>Formicidae</taxon>
        <taxon>Myrmicinae</taxon>
        <taxon>Cardiocondyla</taxon>
    </lineage>
</organism>
<evidence type="ECO:0000313" key="1">
    <source>
        <dbReference type="EMBL" id="KAL0132061.1"/>
    </source>
</evidence>
<dbReference type="Proteomes" id="UP001430953">
    <property type="component" value="Unassembled WGS sequence"/>
</dbReference>
<keyword evidence="2" id="KW-1185">Reference proteome</keyword>
<dbReference type="AlphaFoldDB" id="A0AAW2GY21"/>